<reference evidence="3 4" key="1">
    <citation type="journal article" date="2018" name="Front. Plant Sci.">
        <title>Red Clover (Trifolium pratense) and Zigzag Clover (T. medium) - A Picture of Genomic Similarities and Differences.</title>
        <authorList>
            <person name="Dluhosova J."/>
            <person name="Istvanek J."/>
            <person name="Nedelnik J."/>
            <person name="Repkova J."/>
        </authorList>
    </citation>
    <scope>NUCLEOTIDE SEQUENCE [LARGE SCALE GENOMIC DNA]</scope>
    <source>
        <strain evidence="4">cv. 10/8</strain>
        <tissue evidence="3">Leaf</tissue>
    </source>
</reference>
<dbReference type="EMBL" id="LXQA010046774">
    <property type="protein sequence ID" value="MCI01669.1"/>
    <property type="molecule type" value="Genomic_DNA"/>
</dbReference>
<sequence length="155" mass="17101">MVLNPLIAFFLLGGDHSSAINVCAKNLGDEQLALVICRLVEGHGGPLERHLITKYIYPSATDRGDYWLASLLEWEMGNCYQSFHRMLEFSVNTVAPESTIKSNSGSFLDPTVGFYCQMLATKNSTRNAVGEQNSAVLLRWATLMTVTALKRCGIP</sequence>
<evidence type="ECO:0000259" key="2">
    <source>
        <dbReference type="Pfam" id="PF12234"/>
    </source>
</evidence>
<proteinExistence type="predicted"/>
<dbReference type="InterPro" id="IPR052208">
    <property type="entry name" value="DmX-like/RAVE_component"/>
</dbReference>
<comment type="caution">
    <text evidence="3">The sequence shown here is derived from an EMBL/GenBank/DDBJ whole genome shotgun (WGS) entry which is preliminary data.</text>
</comment>
<dbReference type="PANTHER" id="PTHR13950:SF9">
    <property type="entry name" value="RABCONNECTIN-3A"/>
    <property type="match status" value="1"/>
</dbReference>
<keyword evidence="1" id="KW-0732">Signal</keyword>
<feature type="domain" description="RAVE complex protein Rav1 C-terminal" evidence="2">
    <location>
        <begin position="8"/>
        <end position="118"/>
    </location>
</feature>
<feature type="chain" id="PRO_5017194985" description="RAVE complex protein Rav1 C-terminal domain-containing protein" evidence="1">
    <location>
        <begin position="20"/>
        <end position="155"/>
    </location>
</feature>
<protein>
    <recommendedName>
        <fullName evidence="2">RAVE complex protein Rav1 C-terminal domain-containing protein</fullName>
    </recommendedName>
</protein>
<evidence type="ECO:0000313" key="4">
    <source>
        <dbReference type="Proteomes" id="UP000265520"/>
    </source>
</evidence>
<feature type="signal peptide" evidence="1">
    <location>
        <begin position="1"/>
        <end position="19"/>
    </location>
</feature>
<name>A0A392NR99_9FABA</name>
<accession>A0A392NR99</accession>
<dbReference type="GO" id="GO:0007035">
    <property type="term" value="P:vacuolar acidification"/>
    <property type="evidence" value="ECO:0007669"/>
    <property type="project" value="TreeGrafter"/>
</dbReference>
<dbReference type="InterPro" id="IPR022033">
    <property type="entry name" value="Rav1p_C"/>
</dbReference>
<dbReference type="PANTHER" id="PTHR13950">
    <property type="entry name" value="RABCONNECTIN-RELATED"/>
    <property type="match status" value="1"/>
</dbReference>
<keyword evidence="4" id="KW-1185">Reference proteome</keyword>
<organism evidence="3 4">
    <name type="scientific">Trifolium medium</name>
    <dbReference type="NCBI Taxonomy" id="97028"/>
    <lineage>
        <taxon>Eukaryota</taxon>
        <taxon>Viridiplantae</taxon>
        <taxon>Streptophyta</taxon>
        <taxon>Embryophyta</taxon>
        <taxon>Tracheophyta</taxon>
        <taxon>Spermatophyta</taxon>
        <taxon>Magnoliopsida</taxon>
        <taxon>eudicotyledons</taxon>
        <taxon>Gunneridae</taxon>
        <taxon>Pentapetalae</taxon>
        <taxon>rosids</taxon>
        <taxon>fabids</taxon>
        <taxon>Fabales</taxon>
        <taxon>Fabaceae</taxon>
        <taxon>Papilionoideae</taxon>
        <taxon>50 kb inversion clade</taxon>
        <taxon>NPAAA clade</taxon>
        <taxon>Hologalegina</taxon>
        <taxon>IRL clade</taxon>
        <taxon>Trifolieae</taxon>
        <taxon>Trifolium</taxon>
    </lineage>
</organism>
<dbReference type="Proteomes" id="UP000265520">
    <property type="component" value="Unassembled WGS sequence"/>
</dbReference>
<dbReference type="Pfam" id="PF12234">
    <property type="entry name" value="Rav1p_C"/>
    <property type="match status" value="1"/>
</dbReference>
<dbReference type="AlphaFoldDB" id="A0A392NR99"/>
<evidence type="ECO:0000256" key="1">
    <source>
        <dbReference type="SAM" id="SignalP"/>
    </source>
</evidence>
<dbReference type="GO" id="GO:0043291">
    <property type="term" value="C:RAVE complex"/>
    <property type="evidence" value="ECO:0007669"/>
    <property type="project" value="TreeGrafter"/>
</dbReference>
<evidence type="ECO:0000313" key="3">
    <source>
        <dbReference type="EMBL" id="MCI01669.1"/>
    </source>
</evidence>
<feature type="non-terminal residue" evidence="3">
    <location>
        <position position="155"/>
    </location>
</feature>